<gene>
    <name evidence="10" type="ORF">FA707_10055</name>
</gene>
<feature type="domain" description="Methylated-DNA-[protein]-cysteine S-methyltransferase DNA binding" evidence="9">
    <location>
        <begin position="84"/>
        <end position="164"/>
    </location>
</feature>
<comment type="similarity">
    <text evidence="2">Belongs to the MGMT family.</text>
</comment>
<dbReference type="PANTHER" id="PTHR10815:SF12">
    <property type="entry name" value="METHYLATED-DNA--PROTEIN-CYSTEINE METHYLTRANSFERASE, INDUCIBLE"/>
    <property type="match status" value="1"/>
</dbReference>
<evidence type="ECO:0000256" key="4">
    <source>
        <dbReference type="ARBA" id="ARBA00022603"/>
    </source>
</evidence>
<dbReference type="InterPro" id="IPR036631">
    <property type="entry name" value="MGMT_N_sf"/>
</dbReference>
<evidence type="ECO:0000313" key="10">
    <source>
        <dbReference type="EMBL" id="QCI87250.1"/>
    </source>
</evidence>
<dbReference type="RefSeq" id="WP_136954072.1">
    <property type="nucleotide sequence ID" value="NZ_CP039712.1"/>
</dbReference>
<evidence type="ECO:0000256" key="5">
    <source>
        <dbReference type="ARBA" id="ARBA00022679"/>
    </source>
</evidence>
<dbReference type="FunFam" id="1.10.10.10:FF:000214">
    <property type="entry name" value="Methylated-DNA--protein-cysteine methyltransferase"/>
    <property type="match status" value="1"/>
</dbReference>
<dbReference type="CDD" id="cd06445">
    <property type="entry name" value="ATase"/>
    <property type="match status" value="1"/>
</dbReference>
<dbReference type="KEGG" id="vao:FA707_10055"/>
<dbReference type="GO" id="GO:0032259">
    <property type="term" value="P:methylation"/>
    <property type="evidence" value="ECO:0007669"/>
    <property type="project" value="UniProtKB-KW"/>
</dbReference>
<dbReference type="Gene3D" id="1.10.10.10">
    <property type="entry name" value="Winged helix-like DNA-binding domain superfamily/Winged helix DNA-binding domain"/>
    <property type="match status" value="1"/>
</dbReference>
<dbReference type="SUPFAM" id="SSF53155">
    <property type="entry name" value="Methylated DNA-protein cysteine methyltransferase domain"/>
    <property type="match status" value="1"/>
</dbReference>
<evidence type="ECO:0000256" key="6">
    <source>
        <dbReference type="ARBA" id="ARBA00022763"/>
    </source>
</evidence>
<dbReference type="Pfam" id="PF01035">
    <property type="entry name" value="DNA_binding_1"/>
    <property type="match status" value="1"/>
</dbReference>
<dbReference type="InterPro" id="IPR014048">
    <property type="entry name" value="MethylDNA_cys_MeTrfase_DNA-bd"/>
</dbReference>
<dbReference type="InterPro" id="IPR036388">
    <property type="entry name" value="WH-like_DNA-bd_sf"/>
</dbReference>
<protein>
    <recommendedName>
        <fullName evidence="3">methylated-DNA--[protein]-cysteine S-methyltransferase</fullName>
        <ecNumber evidence="3">2.1.1.63</ecNumber>
    </recommendedName>
</protein>
<dbReference type="GO" id="GO:0006281">
    <property type="term" value="P:DNA repair"/>
    <property type="evidence" value="ECO:0007669"/>
    <property type="project" value="UniProtKB-KW"/>
</dbReference>
<comment type="catalytic activity">
    <reaction evidence="8">
        <text>a 6-O-methyl-2'-deoxyguanosine in DNA + L-cysteinyl-[protein] = S-methyl-L-cysteinyl-[protein] + a 2'-deoxyguanosine in DNA</text>
        <dbReference type="Rhea" id="RHEA:24000"/>
        <dbReference type="Rhea" id="RHEA-COMP:10131"/>
        <dbReference type="Rhea" id="RHEA-COMP:10132"/>
        <dbReference type="Rhea" id="RHEA-COMP:11367"/>
        <dbReference type="Rhea" id="RHEA-COMP:11368"/>
        <dbReference type="ChEBI" id="CHEBI:29950"/>
        <dbReference type="ChEBI" id="CHEBI:82612"/>
        <dbReference type="ChEBI" id="CHEBI:85445"/>
        <dbReference type="ChEBI" id="CHEBI:85448"/>
        <dbReference type="EC" id="2.1.1.63"/>
    </reaction>
</comment>
<evidence type="ECO:0000256" key="3">
    <source>
        <dbReference type="ARBA" id="ARBA00011918"/>
    </source>
</evidence>
<evidence type="ECO:0000256" key="8">
    <source>
        <dbReference type="ARBA" id="ARBA00049348"/>
    </source>
</evidence>
<dbReference type="EMBL" id="CP039712">
    <property type="protein sequence ID" value="QCI87250.1"/>
    <property type="molecule type" value="Genomic_DNA"/>
</dbReference>
<dbReference type="AlphaFoldDB" id="A0A4D7CZV5"/>
<organism evidence="10 11">
    <name type="scientific">Vagococcus zengguangii</name>
    <dbReference type="NCBI Taxonomy" id="2571750"/>
    <lineage>
        <taxon>Bacteria</taxon>
        <taxon>Bacillati</taxon>
        <taxon>Bacillota</taxon>
        <taxon>Bacilli</taxon>
        <taxon>Lactobacillales</taxon>
        <taxon>Enterococcaceae</taxon>
        <taxon>Vagococcus</taxon>
    </lineage>
</organism>
<proteinExistence type="inferred from homology"/>
<keyword evidence="5 10" id="KW-0808">Transferase</keyword>
<dbReference type="EC" id="2.1.1.63" evidence="3"/>
<reference evidence="10 11" key="1">
    <citation type="submission" date="2019-04" db="EMBL/GenBank/DDBJ databases">
        <title>Vagococcus sp. nov., isolated from faeces of yaks (Bos grunniens).</title>
        <authorList>
            <person name="Ge Y."/>
        </authorList>
    </citation>
    <scope>NUCLEOTIDE SEQUENCE [LARGE SCALE GENOMIC DNA]</scope>
    <source>
        <strain evidence="10 11">MN-17</strain>
    </source>
</reference>
<dbReference type="Gene3D" id="3.30.160.70">
    <property type="entry name" value="Methylated DNA-protein cysteine methyltransferase domain"/>
    <property type="match status" value="1"/>
</dbReference>
<dbReference type="PROSITE" id="PS00374">
    <property type="entry name" value="MGMT"/>
    <property type="match status" value="1"/>
</dbReference>
<evidence type="ECO:0000256" key="2">
    <source>
        <dbReference type="ARBA" id="ARBA00008711"/>
    </source>
</evidence>
<name>A0A4D7CZV5_9ENTE</name>
<keyword evidence="4 10" id="KW-0489">Methyltransferase</keyword>
<evidence type="ECO:0000256" key="7">
    <source>
        <dbReference type="ARBA" id="ARBA00023204"/>
    </source>
</evidence>
<evidence type="ECO:0000313" key="11">
    <source>
        <dbReference type="Proteomes" id="UP000298615"/>
    </source>
</evidence>
<evidence type="ECO:0000259" key="9">
    <source>
        <dbReference type="Pfam" id="PF01035"/>
    </source>
</evidence>
<comment type="catalytic activity">
    <reaction evidence="1">
        <text>a 4-O-methyl-thymidine in DNA + L-cysteinyl-[protein] = a thymidine in DNA + S-methyl-L-cysteinyl-[protein]</text>
        <dbReference type="Rhea" id="RHEA:53428"/>
        <dbReference type="Rhea" id="RHEA-COMP:10131"/>
        <dbReference type="Rhea" id="RHEA-COMP:10132"/>
        <dbReference type="Rhea" id="RHEA-COMP:13555"/>
        <dbReference type="Rhea" id="RHEA-COMP:13556"/>
        <dbReference type="ChEBI" id="CHEBI:29950"/>
        <dbReference type="ChEBI" id="CHEBI:82612"/>
        <dbReference type="ChEBI" id="CHEBI:137386"/>
        <dbReference type="ChEBI" id="CHEBI:137387"/>
        <dbReference type="EC" id="2.1.1.63"/>
    </reaction>
</comment>
<dbReference type="Proteomes" id="UP000298615">
    <property type="component" value="Chromosome"/>
</dbReference>
<dbReference type="GO" id="GO:0003908">
    <property type="term" value="F:methylated-DNA-[protein]-cysteine S-methyltransferase activity"/>
    <property type="evidence" value="ECO:0007669"/>
    <property type="project" value="UniProtKB-EC"/>
</dbReference>
<accession>A0A4D7CZV5</accession>
<dbReference type="SUPFAM" id="SSF46767">
    <property type="entry name" value="Methylated DNA-protein cysteine methyltransferase, C-terminal domain"/>
    <property type="match status" value="1"/>
</dbReference>
<dbReference type="PANTHER" id="PTHR10815">
    <property type="entry name" value="METHYLATED-DNA--PROTEIN-CYSTEINE METHYLTRANSFERASE"/>
    <property type="match status" value="1"/>
</dbReference>
<keyword evidence="7" id="KW-0234">DNA repair</keyword>
<keyword evidence="11" id="KW-1185">Reference proteome</keyword>
<sequence>MNVLYYDDLKVKNYQVYLLVSSRGWVAISAFDEPKDAFLSRYAAYDCRLSKQILAPYQRELAEYFEGSRQMFSLPIDLLGEGTAFQLEVWQALQGIPYGHTTSYSQIAQMIRRPNAVRAVGTAIGHNPLRIVIPCHRVLRSDGGMGGYNGGIEMKRTLLALEGVRC</sequence>
<dbReference type="NCBIfam" id="TIGR00589">
    <property type="entry name" value="ogt"/>
    <property type="match status" value="1"/>
</dbReference>
<dbReference type="InterPro" id="IPR036217">
    <property type="entry name" value="MethylDNA_cys_MeTrfase_DNAb"/>
</dbReference>
<keyword evidence="6" id="KW-0227">DNA damage</keyword>
<dbReference type="InterPro" id="IPR001497">
    <property type="entry name" value="MethylDNA_cys_MeTrfase_AS"/>
</dbReference>
<evidence type="ECO:0000256" key="1">
    <source>
        <dbReference type="ARBA" id="ARBA00001286"/>
    </source>
</evidence>